<proteinExistence type="predicted"/>
<dbReference type="Pfam" id="PF05947">
    <property type="entry name" value="T6SS_TssF"/>
    <property type="match status" value="1"/>
</dbReference>
<dbReference type="AlphaFoldDB" id="A0A074VER6"/>
<dbReference type="NCBIfam" id="TIGR03359">
    <property type="entry name" value="VI_chp_6"/>
    <property type="match status" value="1"/>
</dbReference>
<evidence type="ECO:0008006" key="3">
    <source>
        <dbReference type="Google" id="ProtNLM"/>
    </source>
</evidence>
<dbReference type="InterPro" id="IPR010272">
    <property type="entry name" value="T6SS_TssF"/>
</dbReference>
<accession>A0A074VER6</accession>
<dbReference type="PANTHER" id="PTHR35370:SF4">
    <property type="entry name" value="TYPE VI SECRETION SYSTEM BASEPLATE SUBUNIT TSSF"/>
    <property type="match status" value="1"/>
</dbReference>
<dbReference type="PANTHER" id="PTHR35370">
    <property type="entry name" value="CYTOPLASMIC PROTEIN-RELATED-RELATED"/>
    <property type="match status" value="1"/>
</dbReference>
<comment type="caution">
    <text evidence="1">The sequence shown here is derived from an EMBL/GenBank/DDBJ whole genome shotgun (WGS) entry which is preliminary data.</text>
</comment>
<sequence>MEKKDNILRYYEAEMRYLKEAGQDFAEVHPDAAQYLKMQDSLERDPMVERLFEGFAFLAAKLDQKIDDDMPELTESTVALLWPHHLQPIASMSILQLMLNEEIYTNDQHIPAGLILQTAVDTNTGISCEYRTTQSVDIYPIEINDFRLVHNDIGQSVIQLRLQLRQTNAGQNIRLPDNFSLKFHLVGEIETRLSIYHYLTNYLSHITTDEDLNIINHKLTLQRTHFNYDSVTWLQNRQANEHDLMMEYFLFKEKFLFFELNNLSEKDFNNDKHELLVNFHLKRDFPLELVFNRNYLKLFCVPVINLFDLEAEPVVRSPLHTEYKLSPTFSVKDQVTVCAVTEVESFSQISGKRKYYLPFNEFKHSKRQLNIFDKDRPYYYIRSRQGIGNHYDNFISFSGEIQPDEEEIFSISILGANGNLPRQITKYNKILSLHSPVLGVKDAQMVMVPTALHYPPDYKNQQWQLLFEMSNNYLATLDTGTLKNSLRLLNWSTAAANEKNIVAINSVHTEIQHIMHHGMMIRCLVIDIELDSTGFINEADAALFAYVLNCYLIAYAQLNLAIKVNVILQPEAITLSWPVSVDEKIL</sequence>
<evidence type="ECO:0000313" key="2">
    <source>
        <dbReference type="Proteomes" id="UP000027644"/>
    </source>
</evidence>
<gene>
    <name evidence="1" type="ORF">SASC598J21_012390</name>
</gene>
<evidence type="ECO:0000313" key="1">
    <source>
        <dbReference type="EMBL" id="KEQ00955.1"/>
    </source>
</evidence>
<organism evidence="1 2">
    <name type="scientific">Snodgrassella alvi SCGC AB-598-J21</name>
    <dbReference type="NCBI Taxonomy" id="1385367"/>
    <lineage>
        <taxon>Bacteria</taxon>
        <taxon>Pseudomonadati</taxon>
        <taxon>Pseudomonadota</taxon>
        <taxon>Betaproteobacteria</taxon>
        <taxon>Neisseriales</taxon>
        <taxon>Neisseriaceae</taxon>
        <taxon>Snodgrassella</taxon>
    </lineage>
</organism>
<dbReference type="Proteomes" id="UP000027644">
    <property type="component" value="Unassembled WGS sequence"/>
</dbReference>
<reference evidence="1 2" key="1">
    <citation type="journal article" date="2014" name="PLoS Genet.">
        <title>Hidden diversity in honey bee gut symbionts detected by single-cell genomics.</title>
        <authorList>
            <person name="Engel P."/>
            <person name="Stepanauskas R."/>
            <person name="Moran N."/>
        </authorList>
    </citation>
    <scope>NUCLEOTIDE SEQUENCE [LARGE SCALE GENOMIC DNA]</scope>
    <source>
        <strain evidence="1 2">SCGC AB-598-J21</strain>
    </source>
</reference>
<dbReference type="EMBL" id="AVQL01000440">
    <property type="protein sequence ID" value="KEQ00955.1"/>
    <property type="molecule type" value="Genomic_DNA"/>
</dbReference>
<protein>
    <recommendedName>
        <fullName evidence="3">Type VI secretion protein, VC_A0110 family</fullName>
    </recommendedName>
</protein>
<name>A0A074VER6_9NEIS</name>